<sequence length="269" mass="29452">MATMTLGHSLVVGKKSCTFSAFSFLVVLVSSCSPEIKDGNFISISLSTSPTYRFNILGFNLYPNNSSPAIGTWNSGSQPSDNEIFVLKQSIIRVYEFRPFISFYQNMIVEIPAARINNIGDHFIVSMSNNSENERFTIECDACNLNANGPEYWIKYHSSCLIKNLASGFCANGKDLQDNLVTQVDCLNASKWDLYGISPDMPKTSLPTIISSGSPTTISELGLIVIIAGSIIGTAFISFIIGYCIIKCKLSSRNVQSLQSLKIPHAINN</sequence>
<dbReference type="EMBL" id="LLXL01002174">
    <property type="protein sequence ID" value="PKK61582.1"/>
    <property type="molecule type" value="Genomic_DNA"/>
</dbReference>
<name>A0A2N1MJ00_9GLOM</name>
<evidence type="ECO:0000313" key="3">
    <source>
        <dbReference type="Proteomes" id="UP000233469"/>
    </source>
</evidence>
<comment type="caution">
    <text evidence="2">The sequence shown here is derived from an EMBL/GenBank/DDBJ whole genome shotgun (WGS) entry which is preliminary data.</text>
</comment>
<proteinExistence type="predicted"/>
<dbReference type="VEuPathDB" id="FungiDB:RhiirA1_541007"/>
<keyword evidence="1" id="KW-0812">Transmembrane</keyword>
<dbReference type="Proteomes" id="UP000233469">
    <property type="component" value="Unassembled WGS sequence"/>
</dbReference>
<evidence type="ECO:0000256" key="1">
    <source>
        <dbReference type="SAM" id="Phobius"/>
    </source>
</evidence>
<feature type="transmembrane region" description="Helical" evidence="1">
    <location>
        <begin position="221"/>
        <end position="246"/>
    </location>
</feature>
<protein>
    <submittedName>
        <fullName evidence="2">Uncharacterized protein</fullName>
    </submittedName>
</protein>
<keyword evidence="1" id="KW-1133">Transmembrane helix</keyword>
<evidence type="ECO:0000313" key="2">
    <source>
        <dbReference type="EMBL" id="PKK61582.1"/>
    </source>
</evidence>
<organism evidence="2 3">
    <name type="scientific">Rhizophagus irregularis</name>
    <dbReference type="NCBI Taxonomy" id="588596"/>
    <lineage>
        <taxon>Eukaryota</taxon>
        <taxon>Fungi</taxon>
        <taxon>Fungi incertae sedis</taxon>
        <taxon>Mucoromycota</taxon>
        <taxon>Glomeromycotina</taxon>
        <taxon>Glomeromycetes</taxon>
        <taxon>Glomerales</taxon>
        <taxon>Glomeraceae</taxon>
        <taxon>Rhizophagus</taxon>
    </lineage>
</organism>
<keyword evidence="1" id="KW-0472">Membrane</keyword>
<reference evidence="2 3" key="2">
    <citation type="submission" date="2017-10" db="EMBL/GenBank/DDBJ databases">
        <title>Extensive intraspecific genome diversity in a model arbuscular mycorrhizal fungus.</title>
        <authorList>
            <person name="Chen E.C.H."/>
            <person name="Morin E."/>
            <person name="Baudet D."/>
            <person name="Noel J."/>
            <person name="Ndikumana S."/>
            <person name="Charron P."/>
            <person name="St-Onge C."/>
            <person name="Giorgi J."/>
            <person name="Grigoriev I.V."/>
            <person name="Roux C."/>
            <person name="Martin F.M."/>
            <person name="Corradi N."/>
        </authorList>
    </citation>
    <scope>NUCLEOTIDE SEQUENCE [LARGE SCALE GENOMIC DNA]</scope>
    <source>
        <strain evidence="2 3">C2</strain>
    </source>
</reference>
<accession>A0A2N1MJ00</accession>
<dbReference type="AlphaFoldDB" id="A0A2N1MJ00"/>
<dbReference type="VEuPathDB" id="FungiDB:RhiirFUN_005180"/>
<dbReference type="VEuPathDB" id="FungiDB:FUN_005503"/>
<reference evidence="2 3" key="1">
    <citation type="submission" date="2016-04" db="EMBL/GenBank/DDBJ databases">
        <title>Genome analyses suggest a sexual origin of heterokaryosis in a supposedly ancient asexual fungus.</title>
        <authorList>
            <person name="Ropars J."/>
            <person name="Sedzielewska K."/>
            <person name="Noel J."/>
            <person name="Charron P."/>
            <person name="Farinelli L."/>
            <person name="Marton T."/>
            <person name="Kruger M."/>
            <person name="Pelin A."/>
            <person name="Brachmann A."/>
            <person name="Corradi N."/>
        </authorList>
    </citation>
    <scope>NUCLEOTIDE SEQUENCE [LARGE SCALE GENOMIC DNA]</scope>
    <source>
        <strain evidence="2 3">C2</strain>
    </source>
</reference>
<gene>
    <name evidence="2" type="ORF">RhiirC2_856163</name>
</gene>